<accession>F4KPZ2</accession>
<feature type="transmembrane region" description="Helical" evidence="2">
    <location>
        <begin position="17"/>
        <end position="37"/>
    </location>
</feature>
<organism evidence="3 4">
    <name type="scientific">Haliscomenobacter hydrossis (strain ATCC 27775 / DSM 1100 / LMG 10767 / O)</name>
    <dbReference type="NCBI Taxonomy" id="760192"/>
    <lineage>
        <taxon>Bacteria</taxon>
        <taxon>Pseudomonadati</taxon>
        <taxon>Bacteroidota</taxon>
        <taxon>Saprospiria</taxon>
        <taxon>Saprospirales</taxon>
        <taxon>Haliscomenobacteraceae</taxon>
        <taxon>Haliscomenobacter</taxon>
    </lineage>
</organism>
<evidence type="ECO:0008006" key="5">
    <source>
        <dbReference type="Google" id="ProtNLM"/>
    </source>
</evidence>
<feature type="compositionally biased region" description="Gly residues" evidence="1">
    <location>
        <begin position="166"/>
        <end position="181"/>
    </location>
</feature>
<dbReference type="Gene3D" id="3.30.1150.10">
    <property type="match status" value="1"/>
</dbReference>
<dbReference type="Proteomes" id="UP000008461">
    <property type="component" value="Chromosome"/>
</dbReference>
<evidence type="ECO:0000256" key="1">
    <source>
        <dbReference type="SAM" id="MobiDB-lite"/>
    </source>
</evidence>
<gene>
    <name evidence="3" type="ordered locus">Halhy_5371</name>
</gene>
<dbReference type="STRING" id="760192.Halhy_5371"/>
<protein>
    <recommendedName>
        <fullName evidence="5">TonB family protein</fullName>
    </recommendedName>
</protein>
<keyword evidence="2" id="KW-0812">Transmembrane</keyword>
<dbReference type="HOGENOM" id="CLU_945834_0_0_10"/>
<keyword evidence="4" id="KW-1185">Reference proteome</keyword>
<feature type="compositionally biased region" description="Low complexity" evidence="1">
    <location>
        <begin position="94"/>
        <end position="111"/>
    </location>
</feature>
<reference key="2">
    <citation type="submission" date="2011-04" db="EMBL/GenBank/DDBJ databases">
        <title>Complete sequence of chromosome of Haliscomenobacter hydrossis DSM 1100.</title>
        <authorList>
            <consortium name="US DOE Joint Genome Institute (JGI-PGF)"/>
            <person name="Lucas S."/>
            <person name="Han J."/>
            <person name="Lapidus A."/>
            <person name="Bruce D."/>
            <person name="Goodwin L."/>
            <person name="Pitluck S."/>
            <person name="Peters L."/>
            <person name="Kyrpides N."/>
            <person name="Mavromatis K."/>
            <person name="Ivanova N."/>
            <person name="Ovchinnikova G."/>
            <person name="Pagani I."/>
            <person name="Daligault H."/>
            <person name="Detter J.C."/>
            <person name="Han C."/>
            <person name="Land M."/>
            <person name="Hauser L."/>
            <person name="Markowitz V."/>
            <person name="Cheng J.-F."/>
            <person name="Hugenholtz P."/>
            <person name="Woyke T."/>
            <person name="Wu D."/>
            <person name="Verbarg S."/>
            <person name="Frueling A."/>
            <person name="Brambilla E."/>
            <person name="Klenk H.-P."/>
            <person name="Eisen J.A."/>
        </authorList>
    </citation>
    <scope>NUCLEOTIDE SEQUENCE</scope>
    <source>
        <strain>DSM 1100</strain>
    </source>
</reference>
<dbReference type="AlphaFoldDB" id="F4KPZ2"/>
<feature type="compositionally biased region" description="Basic and acidic residues" evidence="1">
    <location>
        <begin position="118"/>
        <end position="164"/>
    </location>
</feature>
<feature type="compositionally biased region" description="Polar residues" evidence="1">
    <location>
        <begin position="195"/>
        <end position="205"/>
    </location>
</feature>
<feature type="compositionally biased region" description="Pro residues" evidence="1">
    <location>
        <begin position="68"/>
        <end position="77"/>
    </location>
</feature>
<dbReference type="EMBL" id="CP002691">
    <property type="protein sequence ID" value="AEE53196.1"/>
    <property type="molecule type" value="Genomic_DNA"/>
</dbReference>
<reference evidence="3 4" key="1">
    <citation type="journal article" date="2011" name="Stand. Genomic Sci.">
        <title>Complete genome sequence of Haliscomenobacter hydrossis type strain (O).</title>
        <authorList>
            <consortium name="US DOE Joint Genome Institute (JGI-PGF)"/>
            <person name="Daligault H."/>
            <person name="Lapidus A."/>
            <person name="Zeytun A."/>
            <person name="Nolan M."/>
            <person name="Lucas S."/>
            <person name="Del Rio T.G."/>
            <person name="Tice H."/>
            <person name="Cheng J.F."/>
            <person name="Tapia R."/>
            <person name="Han C."/>
            <person name="Goodwin L."/>
            <person name="Pitluck S."/>
            <person name="Liolios K."/>
            <person name="Pagani I."/>
            <person name="Ivanova N."/>
            <person name="Huntemann M."/>
            <person name="Mavromatis K."/>
            <person name="Mikhailova N."/>
            <person name="Pati A."/>
            <person name="Chen A."/>
            <person name="Palaniappan K."/>
            <person name="Land M."/>
            <person name="Hauser L."/>
            <person name="Brambilla E.M."/>
            <person name="Rohde M."/>
            <person name="Verbarg S."/>
            <person name="Goker M."/>
            <person name="Bristow J."/>
            <person name="Eisen J.A."/>
            <person name="Markowitz V."/>
            <person name="Hugenholtz P."/>
            <person name="Kyrpides N.C."/>
            <person name="Klenk H.P."/>
            <person name="Woyke T."/>
        </authorList>
    </citation>
    <scope>NUCLEOTIDE SEQUENCE [LARGE SCALE GENOMIC DNA]</scope>
    <source>
        <strain evidence="4">ATCC 27775 / DSM 1100 / LMG 10767 / O</strain>
    </source>
</reference>
<dbReference type="KEGG" id="hhy:Halhy_5371"/>
<evidence type="ECO:0000313" key="3">
    <source>
        <dbReference type="EMBL" id="AEE53196.1"/>
    </source>
</evidence>
<evidence type="ECO:0000256" key="2">
    <source>
        <dbReference type="SAM" id="Phobius"/>
    </source>
</evidence>
<feature type="compositionally biased region" description="Basic and acidic residues" evidence="1">
    <location>
        <begin position="78"/>
        <end position="93"/>
    </location>
</feature>
<feature type="region of interest" description="Disordered" evidence="1">
    <location>
        <begin position="44"/>
        <end position="213"/>
    </location>
</feature>
<keyword evidence="2" id="KW-0472">Membrane</keyword>
<sequence length="294" mass="31347">MASLALSPDEQQRKRKAYITSSTVTGIVLILMILKFFHYPDPPPPPEGILVNLGLPDQGQGEDNTPGPLAPTPAPEKPQPEKPQPEIQKETKPVTKPVTTPVKEKPVVTTEDPNAVAIRERQEKERRDRAEADRVAREQEEARNRAEAERKRKEAEAKATKDEIGGLFGGGGKGSGKGNTGKPGNQGDPGGDPNSKNLEGITTGTGSVGGNLGNRNVLSAPKITDNSSLEGTVVIAVCVDSNGSVVSADYTQKGSTTSNSTLVNLAVNNAKKWKFSTGDVDRQCGTVTYRFKLQ</sequence>
<name>F4KPZ2_HALH1</name>
<feature type="compositionally biased region" description="Low complexity" evidence="1">
    <location>
        <begin position="182"/>
        <end position="194"/>
    </location>
</feature>
<evidence type="ECO:0000313" key="4">
    <source>
        <dbReference type="Proteomes" id="UP000008461"/>
    </source>
</evidence>
<keyword evidence="2" id="KW-1133">Transmembrane helix</keyword>
<dbReference type="eggNOG" id="COG0810">
    <property type="taxonomic scope" value="Bacteria"/>
</dbReference>
<dbReference type="OrthoDB" id="1496316at2"/>
<proteinExistence type="predicted"/>
<dbReference type="RefSeq" id="WP_013767730.1">
    <property type="nucleotide sequence ID" value="NC_015510.1"/>
</dbReference>